<protein>
    <submittedName>
        <fullName evidence="2">Uncharacterized protein</fullName>
    </submittedName>
</protein>
<feature type="region of interest" description="Disordered" evidence="1">
    <location>
        <begin position="207"/>
        <end position="247"/>
    </location>
</feature>
<accession>A0AAV4WDJ8</accession>
<feature type="region of interest" description="Disordered" evidence="1">
    <location>
        <begin position="130"/>
        <end position="162"/>
    </location>
</feature>
<feature type="compositionally biased region" description="Polar residues" evidence="1">
    <location>
        <begin position="314"/>
        <end position="342"/>
    </location>
</feature>
<dbReference type="AlphaFoldDB" id="A0AAV4WDJ8"/>
<sequence length="378" mass="41914">MSTTPEKTSGDAGGTRQKTINVSPADVEMFKSPNSFQTNFFDLINTEICWTPEEIDLIYNDHGLDSQGKVTESREKLKIAIEIGTQQLKILYDKMSLINTENYEEIENSRDLNSIDKMLEVVRSLNEKILQPKKTETEPTFQTESASTSSQATKPDQSAHSSKSFIAATADVVVPLELTSAKDSKKDGSPKKAEIEVPIEEFCDEKKYHGDKGKGAMNQKYRYKKRSRPPVERMDIDVGPPNVPASTISDICQETFDKRDSSAAVVPETVENKLMPDISSHLSPESSYKSPQPYSSDIRSEIVERRTSRFNELLQDSPSEIEQMESCSIMDTSQFSTHSTENLPGGSTAASCSSTISPPKDGPSAKKLKSDKSEDIDN</sequence>
<feature type="region of interest" description="Disordered" evidence="1">
    <location>
        <begin position="275"/>
        <end position="378"/>
    </location>
</feature>
<dbReference type="EMBL" id="BPLQ01014469">
    <property type="protein sequence ID" value="GIY80041.1"/>
    <property type="molecule type" value="Genomic_DNA"/>
</dbReference>
<keyword evidence="3" id="KW-1185">Reference proteome</keyword>
<feature type="region of interest" description="Disordered" evidence="1">
    <location>
        <begin position="1"/>
        <end position="20"/>
    </location>
</feature>
<feature type="compositionally biased region" description="Basic and acidic residues" evidence="1">
    <location>
        <begin position="368"/>
        <end position="378"/>
    </location>
</feature>
<evidence type="ECO:0000256" key="1">
    <source>
        <dbReference type="SAM" id="MobiDB-lite"/>
    </source>
</evidence>
<feature type="compositionally biased region" description="Low complexity" evidence="1">
    <location>
        <begin position="140"/>
        <end position="153"/>
    </location>
</feature>
<feature type="compositionally biased region" description="Polar residues" evidence="1">
    <location>
        <begin position="348"/>
        <end position="357"/>
    </location>
</feature>
<organism evidence="2 3">
    <name type="scientific">Caerostris darwini</name>
    <dbReference type="NCBI Taxonomy" id="1538125"/>
    <lineage>
        <taxon>Eukaryota</taxon>
        <taxon>Metazoa</taxon>
        <taxon>Ecdysozoa</taxon>
        <taxon>Arthropoda</taxon>
        <taxon>Chelicerata</taxon>
        <taxon>Arachnida</taxon>
        <taxon>Araneae</taxon>
        <taxon>Araneomorphae</taxon>
        <taxon>Entelegynae</taxon>
        <taxon>Araneoidea</taxon>
        <taxon>Araneidae</taxon>
        <taxon>Caerostris</taxon>
    </lineage>
</organism>
<proteinExistence type="predicted"/>
<feature type="compositionally biased region" description="Polar residues" evidence="1">
    <location>
        <begin position="280"/>
        <end position="297"/>
    </location>
</feature>
<gene>
    <name evidence="2" type="ORF">CDAR_507331</name>
</gene>
<dbReference type="Proteomes" id="UP001054837">
    <property type="component" value="Unassembled WGS sequence"/>
</dbReference>
<evidence type="ECO:0000313" key="2">
    <source>
        <dbReference type="EMBL" id="GIY80041.1"/>
    </source>
</evidence>
<evidence type="ECO:0000313" key="3">
    <source>
        <dbReference type="Proteomes" id="UP001054837"/>
    </source>
</evidence>
<reference evidence="2 3" key="1">
    <citation type="submission" date="2021-06" db="EMBL/GenBank/DDBJ databases">
        <title>Caerostris darwini draft genome.</title>
        <authorList>
            <person name="Kono N."/>
            <person name="Arakawa K."/>
        </authorList>
    </citation>
    <scope>NUCLEOTIDE SEQUENCE [LARGE SCALE GENOMIC DNA]</scope>
</reference>
<feature type="compositionally biased region" description="Basic and acidic residues" evidence="1">
    <location>
        <begin position="298"/>
        <end position="309"/>
    </location>
</feature>
<comment type="caution">
    <text evidence="2">The sequence shown here is derived from an EMBL/GenBank/DDBJ whole genome shotgun (WGS) entry which is preliminary data.</text>
</comment>
<name>A0AAV4WDJ8_9ARAC</name>